<sequence length="144" mass="15923">MVRVPFHKVTKTHMIVPNYTVLPKTYDGSEAFKGPKVPEVPIESGTPKRPKESESPKGPGAPAKVAVTDVYNPGVIQFHFSFSDYGEKTIILGLFNLFHCNPKELNVSTGKINLNQLHEFSEALENSQIVGYGYGSPAIHLYYS</sequence>
<keyword evidence="3" id="KW-1185">Reference proteome</keyword>
<proteinExistence type="predicted"/>
<gene>
    <name evidence="2" type="ORF">GMARGA_LOCUS11010</name>
</gene>
<comment type="caution">
    <text evidence="2">The sequence shown here is derived from an EMBL/GenBank/DDBJ whole genome shotgun (WGS) entry which is preliminary data.</text>
</comment>
<dbReference type="Proteomes" id="UP000789901">
    <property type="component" value="Unassembled WGS sequence"/>
</dbReference>
<reference evidence="2 3" key="1">
    <citation type="submission" date="2021-06" db="EMBL/GenBank/DDBJ databases">
        <authorList>
            <person name="Kallberg Y."/>
            <person name="Tangrot J."/>
            <person name="Rosling A."/>
        </authorList>
    </citation>
    <scope>NUCLEOTIDE SEQUENCE [LARGE SCALE GENOMIC DNA]</scope>
    <source>
        <strain evidence="2 3">120-4 pot B 10/14</strain>
    </source>
</reference>
<accession>A0ABN7UV11</accession>
<organism evidence="2 3">
    <name type="scientific">Gigaspora margarita</name>
    <dbReference type="NCBI Taxonomy" id="4874"/>
    <lineage>
        <taxon>Eukaryota</taxon>
        <taxon>Fungi</taxon>
        <taxon>Fungi incertae sedis</taxon>
        <taxon>Mucoromycota</taxon>
        <taxon>Glomeromycotina</taxon>
        <taxon>Glomeromycetes</taxon>
        <taxon>Diversisporales</taxon>
        <taxon>Gigasporaceae</taxon>
        <taxon>Gigaspora</taxon>
    </lineage>
</organism>
<protein>
    <submittedName>
        <fullName evidence="2">126_t:CDS:1</fullName>
    </submittedName>
</protein>
<evidence type="ECO:0000313" key="2">
    <source>
        <dbReference type="EMBL" id="CAG8681957.1"/>
    </source>
</evidence>
<dbReference type="EMBL" id="CAJVQB010006326">
    <property type="protein sequence ID" value="CAG8681957.1"/>
    <property type="molecule type" value="Genomic_DNA"/>
</dbReference>
<evidence type="ECO:0000256" key="1">
    <source>
        <dbReference type="SAM" id="MobiDB-lite"/>
    </source>
</evidence>
<evidence type="ECO:0000313" key="3">
    <source>
        <dbReference type="Proteomes" id="UP000789901"/>
    </source>
</evidence>
<feature type="region of interest" description="Disordered" evidence="1">
    <location>
        <begin position="32"/>
        <end position="62"/>
    </location>
</feature>
<name>A0ABN7UV11_GIGMA</name>